<gene>
    <name evidence="1" type="ORF">F2P81_025667</name>
</gene>
<evidence type="ECO:0000313" key="2">
    <source>
        <dbReference type="Proteomes" id="UP000438429"/>
    </source>
</evidence>
<reference evidence="1 2" key="1">
    <citation type="submission" date="2019-06" db="EMBL/GenBank/DDBJ databases">
        <title>Draft genomes of female and male turbot (Scophthalmus maximus).</title>
        <authorList>
            <person name="Xu H."/>
            <person name="Xu X.-W."/>
            <person name="Shao C."/>
            <person name="Chen S."/>
        </authorList>
    </citation>
    <scope>NUCLEOTIDE SEQUENCE [LARGE SCALE GENOMIC DNA]</scope>
    <source>
        <strain evidence="1">Ysfricsl-2016a</strain>
        <tissue evidence="1">Blood</tissue>
    </source>
</reference>
<dbReference type="AlphaFoldDB" id="A0A6A4RRU1"/>
<proteinExistence type="predicted"/>
<protein>
    <submittedName>
        <fullName evidence="1">Uncharacterized protein</fullName>
    </submittedName>
</protein>
<organism evidence="1 2">
    <name type="scientific">Scophthalmus maximus</name>
    <name type="common">Turbot</name>
    <name type="synonym">Psetta maxima</name>
    <dbReference type="NCBI Taxonomy" id="52904"/>
    <lineage>
        <taxon>Eukaryota</taxon>
        <taxon>Metazoa</taxon>
        <taxon>Chordata</taxon>
        <taxon>Craniata</taxon>
        <taxon>Vertebrata</taxon>
        <taxon>Euteleostomi</taxon>
        <taxon>Actinopterygii</taxon>
        <taxon>Neopterygii</taxon>
        <taxon>Teleostei</taxon>
        <taxon>Neoteleostei</taxon>
        <taxon>Acanthomorphata</taxon>
        <taxon>Carangaria</taxon>
        <taxon>Pleuronectiformes</taxon>
        <taxon>Pleuronectoidei</taxon>
        <taxon>Scophthalmidae</taxon>
        <taxon>Scophthalmus</taxon>
    </lineage>
</organism>
<name>A0A6A4RRU1_SCOMX</name>
<comment type="caution">
    <text evidence="1">The sequence shown here is derived from an EMBL/GenBank/DDBJ whole genome shotgun (WGS) entry which is preliminary data.</text>
</comment>
<dbReference type="Proteomes" id="UP000438429">
    <property type="component" value="Unassembled WGS sequence"/>
</dbReference>
<evidence type="ECO:0000313" key="1">
    <source>
        <dbReference type="EMBL" id="KAF0022080.1"/>
    </source>
</evidence>
<accession>A0A6A4RRU1</accession>
<sequence length="75" mass="8339">MDDDTLTTLKILIIGESGVGKSRDLLINKEMSVWQGEHAGFILPEQITCTDYISISKHSSSAVRTSDIKHYLHPP</sequence>
<dbReference type="EMBL" id="VEVO01000244">
    <property type="protein sequence ID" value="KAF0022080.1"/>
    <property type="molecule type" value="Genomic_DNA"/>
</dbReference>